<dbReference type="SUPFAM" id="SSF48317">
    <property type="entry name" value="Acid phosphatase/Vanadium-dependent haloperoxidase"/>
    <property type="match status" value="1"/>
</dbReference>
<accession>M7NYG4</accession>
<dbReference type="Pfam" id="PF01569">
    <property type="entry name" value="PAP2"/>
    <property type="match status" value="1"/>
</dbReference>
<dbReference type="AlphaFoldDB" id="M7NYG4"/>
<keyword evidence="4" id="KW-1185">Reference proteome</keyword>
<feature type="domain" description="Phosphatidic acid phosphatase type 2/haloperoxidase" evidence="2">
    <location>
        <begin position="130"/>
        <end position="252"/>
    </location>
</feature>
<dbReference type="OrthoDB" id="9806134at2"/>
<dbReference type="STRING" id="1279009.ADICEAN_01451"/>
<gene>
    <name evidence="3" type="ORF">ADICEAN_01451</name>
</gene>
<organism evidence="3 4">
    <name type="scientific">Cesiribacter andamanensis AMV16</name>
    <dbReference type="NCBI Taxonomy" id="1279009"/>
    <lineage>
        <taxon>Bacteria</taxon>
        <taxon>Pseudomonadati</taxon>
        <taxon>Bacteroidota</taxon>
        <taxon>Cytophagia</taxon>
        <taxon>Cytophagales</taxon>
        <taxon>Cesiribacteraceae</taxon>
        <taxon>Cesiribacter</taxon>
    </lineage>
</organism>
<reference evidence="3 4" key="1">
    <citation type="journal article" date="2013" name="Genome Announc.">
        <title>Draft Genome Sequence of Cesiribacter andamanensis Strain AMV16T, Isolated from a Soil Sample from a Mud Volcano in the Andaman Islands, India.</title>
        <authorList>
            <person name="Shivaji S."/>
            <person name="Ara S."/>
            <person name="Begum Z."/>
            <person name="Srinivas T.N."/>
            <person name="Singh A."/>
            <person name="Kumar Pinnaka A."/>
        </authorList>
    </citation>
    <scope>NUCLEOTIDE SEQUENCE [LARGE SCALE GENOMIC DNA]</scope>
    <source>
        <strain evidence="3 4">AMV16</strain>
    </source>
</reference>
<evidence type="ECO:0000313" key="3">
    <source>
        <dbReference type="EMBL" id="EMR03429.1"/>
    </source>
</evidence>
<dbReference type="eggNOG" id="COG0671">
    <property type="taxonomic scope" value="Bacteria"/>
</dbReference>
<protein>
    <submittedName>
        <fullName evidence="3">PAP2 superfamily protein</fullName>
    </submittedName>
</protein>
<evidence type="ECO:0000259" key="2">
    <source>
        <dbReference type="SMART" id="SM00014"/>
    </source>
</evidence>
<keyword evidence="1" id="KW-0732">Signal</keyword>
<dbReference type="InterPro" id="IPR036938">
    <property type="entry name" value="PAP2/HPO_sf"/>
</dbReference>
<proteinExistence type="predicted"/>
<name>M7NYG4_9BACT</name>
<comment type="caution">
    <text evidence="3">The sequence shown here is derived from an EMBL/GenBank/DDBJ whole genome shotgun (WGS) entry which is preliminary data.</text>
</comment>
<feature type="signal peptide" evidence="1">
    <location>
        <begin position="1"/>
        <end position="21"/>
    </location>
</feature>
<dbReference type="SMART" id="SM00014">
    <property type="entry name" value="acidPPc"/>
    <property type="match status" value="1"/>
</dbReference>
<dbReference type="RefSeq" id="WP_009194851.1">
    <property type="nucleotide sequence ID" value="NZ_AODQ01000026.1"/>
</dbReference>
<evidence type="ECO:0000313" key="4">
    <source>
        <dbReference type="Proteomes" id="UP000011910"/>
    </source>
</evidence>
<feature type="chain" id="PRO_5004082635" evidence="1">
    <location>
        <begin position="22"/>
        <end position="281"/>
    </location>
</feature>
<dbReference type="CDD" id="cd01610">
    <property type="entry name" value="PAP2_like"/>
    <property type="match status" value="1"/>
</dbReference>
<dbReference type="PATRIC" id="fig|1279009.4.peg.1470"/>
<dbReference type="Gene3D" id="1.20.144.10">
    <property type="entry name" value="Phosphatidic acid phosphatase type 2/haloperoxidase"/>
    <property type="match status" value="1"/>
</dbReference>
<evidence type="ECO:0000256" key="1">
    <source>
        <dbReference type="SAM" id="SignalP"/>
    </source>
</evidence>
<dbReference type="Proteomes" id="UP000011910">
    <property type="component" value="Unassembled WGS sequence"/>
</dbReference>
<sequence>MKRFSALFISCYLLAALPLIAQDSGATTTAPTKVYKTSWTDGVISAAGIGMSAWGLSIMNAKDPLSEEYLDWVALYPEQAKANVPKFDRWAAGNFDARISDLTDIPFYGSFGLPLVVALGGERTRKDFWQIGLLYLETMSITGTFYTHSAGWLNRHRPLVYNADPDNDDRTDIKATNSFFAGHTAATASATFFAAKVFNDYYPNSRARAWVWAGAAIIPAAVGAGRLHAGKHFLSDNLVGYALGASIGILVPHLHKVSGRQNFSLMPISGPYDGLALQYRF</sequence>
<dbReference type="EMBL" id="AODQ01000026">
    <property type="protein sequence ID" value="EMR03429.1"/>
    <property type="molecule type" value="Genomic_DNA"/>
</dbReference>
<dbReference type="InterPro" id="IPR000326">
    <property type="entry name" value="PAP2/HPO"/>
</dbReference>